<reference evidence="7 8" key="1">
    <citation type="submission" date="2024-12" db="EMBL/GenBank/DDBJ databases">
        <title>Forecasting of Potato common scab and diversities of Pathogenic streptomyces spp. in china.</title>
        <authorList>
            <person name="Handique U."/>
            <person name="Wu J."/>
        </authorList>
    </citation>
    <scope>NUCLEOTIDE SEQUENCE [LARGE SCALE GENOMIC DNA]</scope>
    <source>
        <strain evidence="7 8">ZRIMU1530</strain>
    </source>
</reference>
<evidence type="ECO:0000256" key="3">
    <source>
        <dbReference type="ARBA" id="ARBA00022827"/>
    </source>
</evidence>
<protein>
    <submittedName>
        <fullName evidence="7">NAD(P)/FAD-dependent oxidoreductase</fullName>
    </submittedName>
</protein>
<evidence type="ECO:0000256" key="2">
    <source>
        <dbReference type="ARBA" id="ARBA00022630"/>
    </source>
</evidence>
<feature type="domain" description="FAD/NAD(P)-binding" evidence="5">
    <location>
        <begin position="7"/>
        <end position="303"/>
    </location>
</feature>
<gene>
    <name evidence="7" type="ORF">ACKI18_30200</name>
</gene>
<comment type="cofactor">
    <cofactor evidence="1">
        <name>FAD</name>
        <dbReference type="ChEBI" id="CHEBI:57692"/>
    </cofactor>
</comment>
<evidence type="ECO:0000313" key="7">
    <source>
        <dbReference type="EMBL" id="MFM9612957.1"/>
    </source>
</evidence>
<dbReference type="PANTHER" id="PTHR43557">
    <property type="entry name" value="APOPTOSIS-INDUCING FACTOR 1"/>
    <property type="match status" value="1"/>
</dbReference>
<dbReference type="PANTHER" id="PTHR43557:SF2">
    <property type="entry name" value="RIESKE DOMAIN-CONTAINING PROTEIN-RELATED"/>
    <property type="match status" value="1"/>
</dbReference>
<dbReference type="InterPro" id="IPR036188">
    <property type="entry name" value="FAD/NAD-bd_sf"/>
</dbReference>
<dbReference type="Pfam" id="PF07992">
    <property type="entry name" value="Pyr_redox_2"/>
    <property type="match status" value="1"/>
</dbReference>
<proteinExistence type="predicted"/>
<evidence type="ECO:0000313" key="8">
    <source>
        <dbReference type="Proteomes" id="UP001631957"/>
    </source>
</evidence>
<dbReference type="PRINTS" id="PR00368">
    <property type="entry name" value="FADPNR"/>
</dbReference>
<accession>A0ABW9I1I5</accession>
<evidence type="ECO:0000259" key="6">
    <source>
        <dbReference type="Pfam" id="PF14759"/>
    </source>
</evidence>
<evidence type="ECO:0000256" key="1">
    <source>
        <dbReference type="ARBA" id="ARBA00001974"/>
    </source>
</evidence>
<dbReference type="SUPFAM" id="SSF51905">
    <property type="entry name" value="FAD/NAD(P)-binding domain"/>
    <property type="match status" value="2"/>
</dbReference>
<dbReference type="PRINTS" id="PR00411">
    <property type="entry name" value="PNDRDTASEI"/>
</dbReference>
<comment type="caution">
    <text evidence="7">The sequence shown here is derived from an EMBL/GenBank/DDBJ whole genome shotgun (WGS) entry which is preliminary data.</text>
</comment>
<dbReference type="RefSeq" id="WP_319132208.1">
    <property type="nucleotide sequence ID" value="NZ_JBJVNI010000017.1"/>
</dbReference>
<dbReference type="Gene3D" id="3.30.390.30">
    <property type="match status" value="1"/>
</dbReference>
<keyword evidence="2" id="KW-0285">Flavoprotein</keyword>
<evidence type="ECO:0000256" key="4">
    <source>
        <dbReference type="ARBA" id="ARBA00023002"/>
    </source>
</evidence>
<dbReference type="EMBL" id="JBJVNI010000017">
    <property type="protein sequence ID" value="MFM9612957.1"/>
    <property type="molecule type" value="Genomic_DNA"/>
</dbReference>
<dbReference type="Proteomes" id="UP001631957">
    <property type="component" value="Unassembled WGS sequence"/>
</dbReference>
<dbReference type="InterPro" id="IPR050446">
    <property type="entry name" value="FAD-oxidoreductase/Apoptosis"/>
</dbReference>
<dbReference type="Pfam" id="PF14759">
    <property type="entry name" value="Reductase_C"/>
    <property type="match status" value="1"/>
</dbReference>
<dbReference type="Gene3D" id="3.50.50.60">
    <property type="entry name" value="FAD/NAD(P)-binding domain"/>
    <property type="match status" value="2"/>
</dbReference>
<keyword evidence="4" id="KW-0560">Oxidoreductase</keyword>
<evidence type="ECO:0000259" key="5">
    <source>
        <dbReference type="Pfam" id="PF07992"/>
    </source>
</evidence>
<keyword evidence="3" id="KW-0274">FAD</keyword>
<sequence length="416" mass="45217">MSANDACVIVGASLAGAKAAQALRDEGFDGPLVLIGDERERPYERPPLSKGYLTGKDAREQIYVHTPQWYAEHNVDLRLGIAVTAVDPAAREVTLADGNRVGYGKLLLTTGSSPRRLPVPGADLERVLYLRRVEDSDRIKEAFQSASRAVVIGAGWIGLETTAAARIAGVEVTVLEMAELPLLRVLGREVAQVFADLHRDHGVDLRFGVQVAEITGNGGAADGVRLADGTRIDADVVIVGVGIMPNIGLAQEAGLEVDNGIRVDERLRTSYPDIYAAGDVANAFHPLLGTHIRVEHWANALHQPQTAARAMLGRQDAVYDRVPYFFTDQYDLGMEYAGYIEPGGYDQVAFRGDVAGREFIAFWLAGNRVLAGMNVNMWDVNDQLQALVRTAQPVDPHMLTDPQVPLESLLLSVEHR</sequence>
<dbReference type="InterPro" id="IPR023753">
    <property type="entry name" value="FAD/NAD-binding_dom"/>
</dbReference>
<organism evidence="7 8">
    <name type="scientific">Streptomyces niveiscabiei</name>
    <dbReference type="NCBI Taxonomy" id="164115"/>
    <lineage>
        <taxon>Bacteria</taxon>
        <taxon>Bacillati</taxon>
        <taxon>Actinomycetota</taxon>
        <taxon>Actinomycetes</taxon>
        <taxon>Kitasatosporales</taxon>
        <taxon>Streptomycetaceae</taxon>
        <taxon>Streptomyces</taxon>
    </lineage>
</organism>
<feature type="domain" description="Reductase C-terminal" evidence="6">
    <location>
        <begin position="324"/>
        <end position="410"/>
    </location>
</feature>
<name>A0ABW9I1I5_9ACTN</name>
<keyword evidence="8" id="KW-1185">Reference proteome</keyword>
<dbReference type="SUPFAM" id="SSF55424">
    <property type="entry name" value="FAD/NAD-linked reductases, dimerisation (C-terminal) domain"/>
    <property type="match status" value="1"/>
</dbReference>
<dbReference type="InterPro" id="IPR028202">
    <property type="entry name" value="Reductase_C"/>
</dbReference>
<dbReference type="InterPro" id="IPR016156">
    <property type="entry name" value="FAD/NAD-linked_Rdtase_dimer_sf"/>
</dbReference>